<proteinExistence type="predicted"/>
<protein>
    <recommendedName>
        <fullName evidence="3">Abortive infection Abi-like protein</fullName>
    </recommendedName>
</protein>
<dbReference type="EMBL" id="WTVN01000001">
    <property type="protein sequence ID" value="NMG42307.1"/>
    <property type="molecule type" value="Genomic_DNA"/>
</dbReference>
<keyword evidence="2" id="KW-1185">Reference proteome</keyword>
<dbReference type="RefSeq" id="WP_169254217.1">
    <property type="nucleotide sequence ID" value="NZ_WTVN01000001.1"/>
</dbReference>
<organism evidence="1 2">
    <name type="scientific">Aromatoleum toluvorans</name>
    <dbReference type="NCBI Taxonomy" id="92002"/>
    <lineage>
        <taxon>Bacteria</taxon>
        <taxon>Pseudomonadati</taxon>
        <taxon>Pseudomonadota</taxon>
        <taxon>Betaproteobacteria</taxon>
        <taxon>Rhodocyclales</taxon>
        <taxon>Rhodocyclaceae</taxon>
        <taxon>Aromatoleum</taxon>
    </lineage>
</organism>
<gene>
    <name evidence="1" type="ORF">GPA22_00965</name>
</gene>
<name>A0ABX1PUE8_9RHOO</name>
<evidence type="ECO:0000313" key="2">
    <source>
        <dbReference type="Proteomes" id="UP000623795"/>
    </source>
</evidence>
<sequence>MQPGSSINWIAAFNRLFILLDRRGTPTYYSGPSFLRMVQQIDPGSPNYEQLIPLRQSQGKSTSRKSFYWDVIQGLEEQQRLQLFRLFIEELEPHAKEEVEAIRAIVFGGGKAVPTTVVPQDLWNSEKLNNSLSDIDHAVDAQQFNRATTLAYTCLEGLYKAYVRRHVPDKANLTDLIQLCKVVKDDISEKLKARGPYPEQIINAIPTLTNAVANSRNGFSESHFGEDSHRWLATFARDMTNSIGRLLLHFL</sequence>
<evidence type="ECO:0000313" key="1">
    <source>
        <dbReference type="EMBL" id="NMG42307.1"/>
    </source>
</evidence>
<reference evidence="1 2" key="1">
    <citation type="submission" date="2019-12" db="EMBL/GenBank/DDBJ databases">
        <title>Comparative genomics gives insights into the taxonomy of the Azoarcus-Aromatoleum group and reveals separate origins of nif in the plant-associated Azoarcus and non-plant-associated Aromatoleum sub-groups.</title>
        <authorList>
            <person name="Lafos M."/>
            <person name="Maluk M."/>
            <person name="Batista M."/>
            <person name="Junghare M."/>
            <person name="Carmona M."/>
            <person name="Faoro H."/>
            <person name="Cruz L.M."/>
            <person name="Battistoni F."/>
            <person name="De Souza E."/>
            <person name="Pedrosa F."/>
            <person name="Chen W.-M."/>
            <person name="Poole P.S."/>
            <person name="Dixon R.A."/>
            <person name="James E.K."/>
        </authorList>
    </citation>
    <scope>NUCLEOTIDE SEQUENCE [LARGE SCALE GENOMIC DNA]</scope>
    <source>
        <strain evidence="1 2">Td21</strain>
    </source>
</reference>
<accession>A0ABX1PUE8</accession>
<comment type="caution">
    <text evidence="1">The sequence shown here is derived from an EMBL/GenBank/DDBJ whole genome shotgun (WGS) entry which is preliminary data.</text>
</comment>
<evidence type="ECO:0008006" key="3">
    <source>
        <dbReference type="Google" id="ProtNLM"/>
    </source>
</evidence>
<dbReference type="Proteomes" id="UP000623795">
    <property type="component" value="Unassembled WGS sequence"/>
</dbReference>